<dbReference type="AlphaFoldDB" id="A0AA37WC27"/>
<dbReference type="Pfam" id="PF20033">
    <property type="entry name" value="DUF6438"/>
    <property type="match status" value="1"/>
</dbReference>
<sequence length="202" mass="22943">MGILNSFISKWTLLIGSVLILTSCGTTKAVKQVMESYDFGIKKVHVENVNSSYDRLVPDYYESLKSSDQKFAEKIAKDTMLYMQKGACLGKCPVFRITIFNNGIVKYEGVKNVDLVGIYESKLKKEQQEKARSLIDAIDLPRMYSKYPRGITMSKDVAITKMVLSDGVLKFPTVISYDQPQELTNIEVYLNQLIKDLSWVQI</sequence>
<evidence type="ECO:0000259" key="1">
    <source>
        <dbReference type="Pfam" id="PF20033"/>
    </source>
</evidence>
<comment type="caution">
    <text evidence="2">The sequence shown here is derived from an EMBL/GenBank/DDBJ whole genome shotgun (WGS) entry which is preliminary data.</text>
</comment>
<gene>
    <name evidence="2" type="ORF">GCM10007940_06760</name>
</gene>
<name>A0AA37WC27_9BACT</name>
<dbReference type="InterPro" id="IPR045497">
    <property type="entry name" value="DUF6438"/>
</dbReference>
<reference evidence="2" key="1">
    <citation type="journal article" date="2014" name="Int. J. Syst. Evol. Microbiol.">
        <title>Complete genome sequence of Corynebacterium casei LMG S-19264T (=DSM 44701T), isolated from a smear-ripened cheese.</title>
        <authorList>
            <consortium name="US DOE Joint Genome Institute (JGI-PGF)"/>
            <person name="Walter F."/>
            <person name="Albersmeier A."/>
            <person name="Kalinowski J."/>
            <person name="Ruckert C."/>
        </authorList>
    </citation>
    <scope>NUCLEOTIDE SEQUENCE</scope>
    <source>
        <strain evidence="2">NBRC 108769</strain>
    </source>
</reference>
<evidence type="ECO:0000313" key="3">
    <source>
        <dbReference type="Proteomes" id="UP001156666"/>
    </source>
</evidence>
<keyword evidence="3" id="KW-1185">Reference proteome</keyword>
<reference evidence="2" key="2">
    <citation type="submission" date="2023-01" db="EMBL/GenBank/DDBJ databases">
        <title>Draft genome sequence of Portibacter lacus strain NBRC 108769.</title>
        <authorList>
            <person name="Sun Q."/>
            <person name="Mori K."/>
        </authorList>
    </citation>
    <scope>NUCLEOTIDE SEQUENCE</scope>
    <source>
        <strain evidence="2">NBRC 108769</strain>
    </source>
</reference>
<feature type="domain" description="DUF6438" evidence="1">
    <location>
        <begin position="81"/>
        <end position="193"/>
    </location>
</feature>
<protein>
    <recommendedName>
        <fullName evidence="1">DUF6438 domain-containing protein</fullName>
    </recommendedName>
</protein>
<proteinExistence type="predicted"/>
<evidence type="ECO:0000313" key="2">
    <source>
        <dbReference type="EMBL" id="GLR16061.1"/>
    </source>
</evidence>
<organism evidence="2 3">
    <name type="scientific">Portibacter lacus</name>
    <dbReference type="NCBI Taxonomy" id="1099794"/>
    <lineage>
        <taxon>Bacteria</taxon>
        <taxon>Pseudomonadati</taxon>
        <taxon>Bacteroidota</taxon>
        <taxon>Saprospiria</taxon>
        <taxon>Saprospirales</taxon>
        <taxon>Haliscomenobacteraceae</taxon>
        <taxon>Portibacter</taxon>
    </lineage>
</organism>
<dbReference type="EMBL" id="BSOH01000003">
    <property type="protein sequence ID" value="GLR16061.1"/>
    <property type="molecule type" value="Genomic_DNA"/>
</dbReference>
<dbReference type="RefSeq" id="WP_235294704.1">
    <property type="nucleotide sequence ID" value="NZ_BSOH01000003.1"/>
</dbReference>
<dbReference type="Proteomes" id="UP001156666">
    <property type="component" value="Unassembled WGS sequence"/>
</dbReference>
<accession>A0AA37WC27</accession>